<dbReference type="PANTHER" id="PTHR33415:SF4">
    <property type="entry name" value="DCL PROTEIN (DUF3223)"/>
    <property type="match status" value="1"/>
</dbReference>
<organism evidence="2">
    <name type="scientific">Physcomitrium patens</name>
    <name type="common">Spreading-leaved earth moss</name>
    <name type="synonym">Physcomitrella patens</name>
    <dbReference type="NCBI Taxonomy" id="3218"/>
    <lineage>
        <taxon>Eukaryota</taxon>
        <taxon>Viridiplantae</taxon>
        <taxon>Streptophyta</taxon>
        <taxon>Embryophyta</taxon>
        <taxon>Bryophyta</taxon>
        <taxon>Bryophytina</taxon>
        <taxon>Bryopsida</taxon>
        <taxon>Funariidae</taxon>
        <taxon>Funariales</taxon>
        <taxon>Funariaceae</taxon>
        <taxon>Physcomitrium</taxon>
    </lineage>
</organism>
<dbReference type="Gramene" id="Pp3c26_13480V3.3">
    <property type="protein sequence ID" value="Pp3c26_13480V3.3"/>
    <property type="gene ID" value="Pp3c26_13480"/>
</dbReference>
<dbReference type="Gramene" id="Pp3c26_13480V3.2">
    <property type="protein sequence ID" value="Pp3c26_13480V3.2"/>
    <property type="gene ID" value="Pp3c26_13480"/>
</dbReference>
<dbReference type="GO" id="GO:0009658">
    <property type="term" value="P:chloroplast organization"/>
    <property type="evidence" value="ECO:0000318"/>
    <property type="project" value="GO_Central"/>
</dbReference>
<reference evidence="3" key="3">
    <citation type="submission" date="2020-12" db="UniProtKB">
        <authorList>
            <consortium name="EnsemblPlants"/>
        </authorList>
    </citation>
    <scope>IDENTIFICATION</scope>
</reference>
<dbReference type="PANTHER" id="PTHR33415">
    <property type="entry name" value="PROTEIN EMBRYO DEFECTIVE 514"/>
    <property type="match status" value="1"/>
</dbReference>
<gene>
    <name evidence="3" type="primary">LOC112278024</name>
    <name evidence="2" type="ORF">PHYPA_030608</name>
</gene>
<dbReference type="STRING" id="3218.A0A2K1ICY1"/>
<dbReference type="Proteomes" id="UP000006727">
    <property type="component" value="Chromosome 26"/>
</dbReference>
<dbReference type="AlphaFoldDB" id="A0A2K1ICY1"/>
<dbReference type="GO" id="GO:0009507">
    <property type="term" value="C:chloroplast"/>
    <property type="evidence" value="ECO:0000318"/>
    <property type="project" value="GO_Central"/>
</dbReference>
<dbReference type="PaxDb" id="3218-PP1S6_412V6.1"/>
<dbReference type="RefSeq" id="XP_024366779.1">
    <property type="nucleotide sequence ID" value="XM_024511011.2"/>
</dbReference>
<dbReference type="EnsemblPlants" id="Pp3c26_13480V3.1">
    <property type="protein sequence ID" value="Pp3c26_13480V3.1"/>
    <property type="gene ID" value="Pp3c26_13480"/>
</dbReference>
<dbReference type="EnsemblPlants" id="Pp3c26_13480V3.2">
    <property type="protein sequence ID" value="Pp3c26_13480V3.2"/>
    <property type="gene ID" value="Pp3c26_13480"/>
</dbReference>
<dbReference type="KEGG" id="ppp:112278024"/>
<protein>
    <submittedName>
        <fullName evidence="2 3">Uncharacterized protein</fullName>
    </submittedName>
</protein>
<dbReference type="OrthoDB" id="409625at2759"/>
<dbReference type="EMBL" id="ABEU02000026">
    <property type="protein sequence ID" value="PNR27127.1"/>
    <property type="molecule type" value="Genomic_DNA"/>
</dbReference>
<evidence type="ECO:0000313" key="4">
    <source>
        <dbReference type="Proteomes" id="UP000006727"/>
    </source>
</evidence>
<sequence length="289" mass="31843">MASPIAPALHYSASWAASTLPSLRGGVSAHESLSLKRTQWHVSLPHVVGCQAFTPAGNSDRECGSFGKDLGPTTSITLSGASLRERPQFGKFQAQTTTASGSGLPQEQDDDTTNLHKPDGNRSEPDDQGHSALLQSPDQKTALGTMSGGSSKINVMGSLEVEPQLKEIDDLVKSMRGILFKAEYGLGERLSDEDDKAVRAVLAYHPMYKKKVGCGVDYIKVDLAPGFQDVKCFWLVRTDGSEIDFSFHKCLKMKVLREFPSYIDRYDALYCFMHTRQWYPAMVSRNNQM</sequence>
<dbReference type="Gene3D" id="3.10.450.40">
    <property type="match status" value="1"/>
</dbReference>
<proteinExistence type="predicted"/>
<accession>A0A2K1ICY1</accession>
<name>A0A2K1ICY1_PHYPA</name>
<dbReference type="Gramene" id="Pp3c26_13480V3.1">
    <property type="protein sequence ID" value="Pp3c26_13480V3.1"/>
    <property type="gene ID" value="Pp3c26_13480"/>
</dbReference>
<evidence type="ECO:0000313" key="2">
    <source>
        <dbReference type="EMBL" id="PNR27127.1"/>
    </source>
</evidence>
<feature type="compositionally biased region" description="Basic and acidic residues" evidence="1">
    <location>
        <begin position="113"/>
        <end position="129"/>
    </location>
</feature>
<feature type="compositionally biased region" description="Polar residues" evidence="1">
    <location>
        <begin position="133"/>
        <end position="147"/>
    </location>
</feature>
<feature type="compositionally biased region" description="Polar residues" evidence="1">
    <location>
        <begin position="96"/>
        <end position="105"/>
    </location>
</feature>
<keyword evidence="4" id="KW-1185">Reference proteome</keyword>
<feature type="region of interest" description="Disordered" evidence="1">
    <location>
        <begin position="96"/>
        <end position="147"/>
    </location>
</feature>
<dbReference type="GeneID" id="112278024"/>
<reference evidence="2 4" key="2">
    <citation type="journal article" date="2018" name="Plant J.">
        <title>The Physcomitrella patens chromosome-scale assembly reveals moss genome structure and evolution.</title>
        <authorList>
            <person name="Lang D."/>
            <person name="Ullrich K.K."/>
            <person name="Murat F."/>
            <person name="Fuchs J."/>
            <person name="Jenkins J."/>
            <person name="Haas F.B."/>
            <person name="Piednoel M."/>
            <person name="Gundlach H."/>
            <person name="Van Bel M."/>
            <person name="Meyberg R."/>
            <person name="Vives C."/>
            <person name="Morata J."/>
            <person name="Symeonidi A."/>
            <person name="Hiss M."/>
            <person name="Muchero W."/>
            <person name="Kamisugi Y."/>
            <person name="Saleh O."/>
            <person name="Blanc G."/>
            <person name="Decker E.L."/>
            <person name="van Gessel N."/>
            <person name="Grimwood J."/>
            <person name="Hayes R.D."/>
            <person name="Graham S.W."/>
            <person name="Gunter L.E."/>
            <person name="McDaniel S.F."/>
            <person name="Hoernstein S.N.W."/>
            <person name="Larsson A."/>
            <person name="Li F.W."/>
            <person name="Perroud P.F."/>
            <person name="Phillips J."/>
            <person name="Ranjan P."/>
            <person name="Rokshar D.S."/>
            <person name="Rothfels C.J."/>
            <person name="Schneider L."/>
            <person name="Shu S."/>
            <person name="Stevenson D.W."/>
            <person name="Thummler F."/>
            <person name="Tillich M."/>
            <person name="Villarreal Aguilar J.C."/>
            <person name="Widiez T."/>
            <person name="Wong G.K."/>
            <person name="Wymore A."/>
            <person name="Zhang Y."/>
            <person name="Zimmer A.D."/>
            <person name="Quatrano R.S."/>
            <person name="Mayer K.F.X."/>
            <person name="Goodstein D."/>
            <person name="Casacuberta J.M."/>
            <person name="Vandepoele K."/>
            <person name="Reski R."/>
            <person name="Cuming A.C."/>
            <person name="Tuskan G.A."/>
            <person name="Maumus F."/>
            <person name="Salse J."/>
            <person name="Schmutz J."/>
            <person name="Rensing S.A."/>
        </authorList>
    </citation>
    <scope>NUCLEOTIDE SEQUENCE [LARGE SCALE GENOMIC DNA]</scope>
    <source>
        <strain evidence="3 4">cv. Gransden 2004</strain>
    </source>
</reference>
<dbReference type="EnsemblPlants" id="Pp3c26_13480V3.3">
    <property type="protein sequence ID" value="Pp3c26_13480V3.3"/>
    <property type="gene ID" value="Pp3c26_13480"/>
</dbReference>
<reference evidence="2 4" key="1">
    <citation type="journal article" date="2008" name="Science">
        <title>The Physcomitrella genome reveals evolutionary insights into the conquest of land by plants.</title>
        <authorList>
            <person name="Rensing S."/>
            <person name="Lang D."/>
            <person name="Zimmer A."/>
            <person name="Terry A."/>
            <person name="Salamov A."/>
            <person name="Shapiro H."/>
            <person name="Nishiyama T."/>
            <person name="Perroud P.-F."/>
            <person name="Lindquist E."/>
            <person name="Kamisugi Y."/>
            <person name="Tanahashi T."/>
            <person name="Sakakibara K."/>
            <person name="Fujita T."/>
            <person name="Oishi K."/>
            <person name="Shin-I T."/>
            <person name="Kuroki Y."/>
            <person name="Toyoda A."/>
            <person name="Suzuki Y."/>
            <person name="Hashimoto A."/>
            <person name="Yamaguchi K."/>
            <person name="Sugano A."/>
            <person name="Kohara Y."/>
            <person name="Fujiyama A."/>
            <person name="Anterola A."/>
            <person name="Aoki S."/>
            <person name="Ashton N."/>
            <person name="Barbazuk W.B."/>
            <person name="Barker E."/>
            <person name="Bennetzen J."/>
            <person name="Bezanilla M."/>
            <person name="Blankenship R."/>
            <person name="Cho S.H."/>
            <person name="Dutcher S."/>
            <person name="Estelle M."/>
            <person name="Fawcett J.A."/>
            <person name="Gundlach H."/>
            <person name="Hanada K."/>
            <person name="Heyl A."/>
            <person name="Hicks K.A."/>
            <person name="Hugh J."/>
            <person name="Lohr M."/>
            <person name="Mayer K."/>
            <person name="Melkozernov A."/>
            <person name="Murata T."/>
            <person name="Nelson D."/>
            <person name="Pils B."/>
            <person name="Prigge M."/>
            <person name="Reiss B."/>
            <person name="Renner T."/>
            <person name="Rombauts S."/>
            <person name="Rushton P."/>
            <person name="Sanderfoot A."/>
            <person name="Schween G."/>
            <person name="Shiu S.-H."/>
            <person name="Stueber K."/>
            <person name="Theodoulou F.L."/>
            <person name="Tu H."/>
            <person name="Van de Peer Y."/>
            <person name="Verrier P.J."/>
            <person name="Waters E."/>
            <person name="Wood A."/>
            <person name="Yang L."/>
            <person name="Cove D."/>
            <person name="Cuming A."/>
            <person name="Hasebe M."/>
            <person name="Lucas S."/>
            <person name="Mishler D.B."/>
            <person name="Reski R."/>
            <person name="Grigoriev I."/>
            <person name="Quatrano R.S."/>
            <person name="Boore J.L."/>
        </authorList>
    </citation>
    <scope>NUCLEOTIDE SEQUENCE [LARGE SCALE GENOMIC DNA]</scope>
    <source>
        <strain evidence="3 4">cv. Gransden 2004</strain>
    </source>
</reference>
<dbReference type="Pfam" id="PF11523">
    <property type="entry name" value="DUF3223"/>
    <property type="match status" value="1"/>
</dbReference>
<evidence type="ECO:0000256" key="1">
    <source>
        <dbReference type="SAM" id="MobiDB-lite"/>
    </source>
</evidence>
<evidence type="ECO:0000313" key="3">
    <source>
        <dbReference type="EnsemblPlants" id="Pp3c26_13480V3.1"/>
    </source>
</evidence>
<dbReference type="InterPro" id="IPR044673">
    <property type="entry name" value="DCL-like"/>
</dbReference>
<dbReference type="GO" id="GO:1901259">
    <property type="term" value="P:chloroplast rRNA processing"/>
    <property type="evidence" value="ECO:0000318"/>
    <property type="project" value="GO_Central"/>
</dbReference>